<feature type="compositionally biased region" description="Basic and acidic residues" evidence="3">
    <location>
        <begin position="650"/>
        <end position="662"/>
    </location>
</feature>
<dbReference type="Pfam" id="PF18201">
    <property type="entry name" value="PIH1_CS"/>
    <property type="match status" value="1"/>
</dbReference>
<name>A0A9W6Z9X6_9STRA</name>
<dbReference type="OrthoDB" id="5135119at2759"/>
<organism evidence="5 6">
    <name type="scientific">Triparma retinervis</name>
    <dbReference type="NCBI Taxonomy" id="2557542"/>
    <lineage>
        <taxon>Eukaryota</taxon>
        <taxon>Sar</taxon>
        <taxon>Stramenopiles</taxon>
        <taxon>Ochrophyta</taxon>
        <taxon>Bolidophyceae</taxon>
        <taxon>Parmales</taxon>
        <taxon>Triparmaceae</taxon>
        <taxon>Triparma</taxon>
    </lineage>
</organism>
<evidence type="ECO:0000313" key="6">
    <source>
        <dbReference type="Proteomes" id="UP001165082"/>
    </source>
</evidence>
<feature type="compositionally biased region" description="Basic and acidic residues" evidence="3">
    <location>
        <begin position="475"/>
        <end position="484"/>
    </location>
</feature>
<dbReference type="Gene3D" id="2.60.40.790">
    <property type="match status" value="1"/>
</dbReference>
<feature type="compositionally biased region" description="Polar residues" evidence="3">
    <location>
        <begin position="674"/>
        <end position="684"/>
    </location>
</feature>
<evidence type="ECO:0000256" key="2">
    <source>
        <dbReference type="ARBA" id="ARBA00040540"/>
    </source>
</evidence>
<protein>
    <recommendedName>
        <fullName evidence="2">PIH1 domain-containing protein 1</fullName>
    </recommendedName>
</protein>
<comment type="caution">
    <text evidence="5">The sequence shown here is derived from an EMBL/GenBank/DDBJ whole genome shotgun (WGS) entry which is preliminary data.</text>
</comment>
<feature type="domain" description="CS" evidence="4">
    <location>
        <begin position="550"/>
        <end position="641"/>
    </location>
</feature>
<comment type="similarity">
    <text evidence="1">Belongs to the PIH1 family.</text>
</comment>
<sequence>MPITEVPLYTGDRKDSDMPEMTEENLRAALAAQVEKGKGGSDDLNMSKEEVDKFTKAFAEPEFRKLMADYVDEISDPKNRAETDAYIRQLENQGEVPEDKEIIRPDACYVVKFKHAKVALRDAAKAKNEVYEKEKMFVNIVASDKIDPPTSKIVTVKGQRGRQWMIPHSLGPVRMEHDKTSLSVPTLDCCFHPETIDMSLKVPGFKDLVVETARETCVRGFKNVKDDVEIDKKYHKKPAGPKEPALKKGFMTAKKTTRKGDGKGDAKTGGGGRRGGGETSDGKSIPFYTVSESGHFDLTNHTMADSEAPLFSNRPASLIYRIELPEEKSAADLDLDVSEKKITLTSSTYSLNTNLIYPCEGDKGKAKWDKKKNVLTVTVPVMKPSAQEIEDMKAKQKVVEVVSSSEVEEVGEKLEKAEVSGDDQSATSSEPPPPPPKPKSTREAFAVDAPIPTNNAAAEMYTEVKKGSKGSKAKVNKEPSPKKEQLVKVEGDFAAAAKFDGSRSGYVFKKGKEGVGYYKDGAKTGGGGRGGKAKKGKEPGKAKASASASTSNDKFEYRQSEKTVTILIQVSGIDADSVSADFKAHSVKITFKEINGTPHTFFLENLFAEIDIEESRFDVATKNMIVILGKKEHKNVWRTLVGVPGMKGGGGEKKEKKGEQKKSKQTKKAPSSDGVVNSSQSFSKKTSEIMFDLD</sequence>
<dbReference type="EMBL" id="BRXZ01000664">
    <property type="protein sequence ID" value="GMH50264.1"/>
    <property type="molecule type" value="Genomic_DNA"/>
</dbReference>
<feature type="compositionally biased region" description="Gly residues" evidence="3">
    <location>
        <begin position="267"/>
        <end position="279"/>
    </location>
</feature>
<evidence type="ECO:0000256" key="1">
    <source>
        <dbReference type="ARBA" id="ARBA00008511"/>
    </source>
</evidence>
<evidence type="ECO:0000256" key="3">
    <source>
        <dbReference type="SAM" id="MobiDB-lite"/>
    </source>
</evidence>
<feature type="region of interest" description="Disordered" evidence="3">
    <location>
        <begin position="1"/>
        <end position="21"/>
    </location>
</feature>
<dbReference type="Pfam" id="PF04969">
    <property type="entry name" value="CS"/>
    <property type="match status" value="1"/>
</dbReference>
<dbReference type="PROSITE" id="PS51203">
    <property type="entry name" value="CS"/>
    <property type="match status" value="1"/>
</dbReference>
<accession>A0A9W6Z9X6</accession>
<feature type="region of interest" description="Disordered" evidence="3">
    <location>
        <begin position="460"/>
        <end position="484"/>
    </location>
</feature>
<dbReference type="PANTHER" id="PTHR22997">
    <property type="entry name" value="PIH1 DOMAIN-CONTAINING PROTEIN 1"/>
    <property type="match status" value="1"/>
</dbReference>
<dbReference type="InterPro" id="IPR008978">
    <property type="entry name" value="HSP20-like_chaperone"/>
</dbReference>
<keyword evidence="6" id="KW-1185">Reference proteome</keyword>
<proteinExistence type="inferred from homology"/>
<dbReference type="InterPro" id="IPR012981">
    <property type="entry name" value="PIH1_N"/>
</dbReference>
<feature type="region of interest" description="Disordered" evidence="3">
    <location>
        <begin position="252"/>
        <end position="284"/>
    </location>
</feature>
<evidence type="ECO:0000259" key="4">
    <source>
        <dbReference type="PROSITE" id="PS51203"/>
    </source>
</evidence>
<feature type="region of interest" description="Disordered" evidence="3">
    <location>
        <begin position="402"/>
        <end position="447"/>
    </location>
</feature>
<feature type="region of interest" description="Disordered" evidence="3">
    <location>
        <begin position="519"/>
        <end position="554"/>
    </location>
</feature>
<dbReference type="InterPro" id="IPR050734">
    <property type="entry name" value="PIH1/Kintoun_subfamily"/>
</dbReference>
<dbReference type="PANTHER" id="PTHR22997:SF0">
    <property type="entry name" value="PIH1 DOMAIN-CONTAINING PROTEIN 1"/>
    <property type="match status" value="1"/>
</dbReference>
<dbReference type="Proteomes" id="UP001165082">
    <property type="component" value="Unassembled WGS sequence"/>
</dbReference>
<dbReference type="AlphaFoldDB" id="A0A9W6Z9X6"/>
<dbReference type="InterPro" id="IPR007052">
    <property type="entry name" value="CS_dom"/>
</dbReference>
<dbReference type="Pfam" id="PF08190">
    <property type="entry name" value="PIH1"/>
    <property type="match status" value="1"/>
</dbReference>
<feature type="region of interest" description="Disordered" evidence="3">
    <location>
        <begin position="642"/>
        <end position="694"/>
    </location>
</feature>
<dbReference type="GO" id="GO:0005737">
    <property type="term" value="C:cytoplasm"/>
    <property type="evidence" value="ECO:0007669"/>
    <property type="project" value="TreeGrafter"/>
</dbReference>
<dbReference type="SUPFAM" id="SSF49764">
    <property type="entry name" value="HSP20-like chaperones"/>
    <property type="match status" value="1"/>
</dbReference>
<gene>
    <name evidence="5" type="ORF">TrRE_jg5265</name>
</gene>
<dbReference type="InterPro" id="IPR041442">
    <property type="entry name" value="PIH1D1/2/3_CS-like"/>
</dbReference>
<reference evidence="5" key="1">
    <citation type="submission" date="2022-07" db="EMBL/GenBank/DDBJ databases">
        <title>Genome analysis of Parmales, a sister group of diatoms, reveals the evolutionary specialization of diatoms from phago-mixotrophs to photoautotrophs.</title>
        <authorList>
            <person name="Ban H."/>
            <person name="Sato S."/>
            <person name="Yoshikawa S."/>
            <person name="Kazumasa Y."/>
            <person name="Nakamura Y."/>
            <person name="Ichinomiya M."/>
            <person name="Saitoh K."/>
            <person name="Sato N."/>
            <person name="Blanc-Mathieu R."/>
            <person name="Endo H."/>
            <person name="Kuwata A."/>
            <person name="Ogata H."/>
        </authorList>
    </citation>
    <scope>NUCLEOTIDE SEQUENCE</scope>
</reference>
<feature type="compositionally biased region" description="Basic and acidic residues" evidence="3">
    <location>
        <begin position="410"/>
        <end position="419"/>
    </location>
</feature>
<evidence type="ECO:0000313" key="5">
    <source>
        <dbReference type="EMBL" id="GMH50264.1"/>
    </source>
</evidence>